<protein>
    <recommendedName>
        <fullName evidence="3">CMP/dCMP-type deaminase domain-containing protein</fullName>
    </recommendedName>
</protein>
<dbReference type="CDD" id="cd01285">
    <property type="entry name" value="nucleoside_deaminase"/>
    <property type="match status" value="1"/>
</dbReference>
<dbReference type="Gene3D" id="3.40.140.10">
    <property type="entry name" value="Cytidine Deaminase, domain 2"/>
    <property type="match status" value="1"/>
</dbReference>
<dbReference type="OrthoDB" id="9802676at2"/>
<dbReference type="PROSITE" id="PS00903">
    <property type="entry name" value="CYT_DCMP_DEAMINASES_1"/>
    <property type="match status" value="1"/>
</dbReference>
<dbReference type="InterPro" id="IPR016193">
    <property type="entry name" value="Cytidine_deaminase-like"/>
</dbReference>
<dbReference type="PANTHER" id="PTHR11079">
    <property type="entry name" value="CYTOSINE DEAMINASE FAMILY MEMBER"/>
    <property type="match status" value="1"/>
</dbReference>
<organism evidence="4 5">
    <name type="scientific">Mucilaginibacter pedocola</name>
    <dbReference type="NCBI Taxonomy" id="1792845"/>
    <lineage>
        <taxon>Bacteria</taxon>
        <taxon>Pseudomonadati</taxon>
        <taxon>Bacteroidota</taxon>
        <taxon>Sphingobacteriia</taxon>
        <taxon>Sphingobacteriales</taxon>
        <taxon>Sphingobacteriaceae</taxon>
        <taxon>Mucilaginibacter</taxon>
    </lineage>
</organism>
<dbReference type="InterPro" id="IPR016192">
    <property type="entry name" value="APOBEC/CMP_deaminase_Zn-bd"/>
</dbReference>
<dbReference type="PANTHER" id="PTHR11079:SF179">
    <property type="entry name" value="TRNA(ADENINE(34)) DEAMINASE, CHLOROPLASTIC"/>
    <property type="match status" value="1"/>
</dbReference>
<evidence type="ECO:0000256" key="2">
    <source>
        <dbReference type="ARBA" id="ARBA00022833"/>
    </source>
</evidence>
<proteinExistence type="predicted"/>
<comment type="caution">
    <text evidence="4">The sequence shown here is derived from an EMBL/GenBank/DDBJ whole genome shotgun (WGS) entry which is preliminary data.</text>
</comment>
<evidence type="ECO:0000313" key="5">
    <source>
        <dbReference type="Proteomes" id="UP000189739"/>
    </source>
</evidence>
<dbReference type="InterPro" id="IPR002125">
    <property type="entry name" value="CMP_dCMP_dom"/>
</dbReference>
<evidence type="ECO:0000313" key="4">
    <source>
        <dbReference type="EMBL" id="OOQ59521.1"/>
    </source>
</evidence>
<dbReference type="STRING" id="1792845.BC343_04915"/>
<dbReference type="Proteomes" id="UP000189739">
    <property type="component" value="Unassembled WGS sequence"/>
</dbReference>
<keyword evidence="5" id="KW-1185">Reference proteome</keyword>
<evidence type="ECO:0000256" key="1">
    <source>
        <dbReference type="ARBA" id="ARBA00022723"/>
    </source>
</evidence>
<dbReference type="GO" id="GO:0016787">
    <property type="term" value="F:hydrolase activity"/>
    <property type="evidence" value="ECO:0007669"/>
    <property type="project" value="InterPro"/>
</dbReference>
<dbReference type="SUPFAM" id="SSF53927">
    <property type="entry name" value="Cytidine deaminase-like"/>
    <property type="match status" value="1"/>
</dbReference>
<dbReference type="EMBL" id="MBTF01000012">
    <property type="protein sequence ID" value="OOQ59521.1"/>
    <property type="molecule type" value="Genomic_DNA"/>
</dbReference>
<dbReference type="Pfam" id="PF00383">
    <property type="entry name" value="dCMP_cyt_deam_1"/>
    <property type="match status" value="1"/>
</dbReference>
<reference evidence="4 5" key="1">
    <citation type="submission" date="2016-07" db="EMBL/GenBank/DDBJ databases">
        <title>Genomic analysis of zinc-resistant bacterium Mucilaginibacter pedocola TBZ30.</title>
        <authorList>
            <person name="Huang J."/>
            <person name="Tang J."/>
        </authorList>
    </citation>
    <scope>NUCLEOTIDE SEQUENCE [LARGE SCALE GENOMIC DNA]</scope>
    <source>
        <strain evidence="4 5">TBZ30</strain>
    </source>
</reference>
<dbReference type="AlphaFoldDB" id="A0A1S9PEY4"/>
<keyword evidence="2" id="KW-0862">Zinc</keyword>
<dbReference type="RefSeq" id="WP_078348251.1">
    <property type="nucleotide sequence ID" value="NZ_MBTF01000012.1"/>
</dbReference>
<accession>A0A1S9PEY4</accession>
<dbReference type="PROSITE" id="PS51747">
    <property type="entry name" value="CYT_DCMP_DEAMINASES_2"/>
    <property type="match status" value="1"/>
</dbReference>
<evidence type="ECO:0000259" key="3">
    <source>
        <dbReference type="PROSITE" id="PS51747"/>
    </source>
</evidence>
<dbReference type="GO" id="GO:0008270">
    <property type="term" value="F:zinc ion binding"/>
    <property type="evidence" value="ECO:0007669"/>
    <property type="project" value="InterPro"/>
</dbReference>
<feature type="domain" description="CMP/dCMP-type deaminase" evidence="3">
    <location>
        <begin position="3"/>
        <end position="115"/>
    </location>
</feature>
<name>A0A1S9PEY4_9SPHI</name>
<gene>
    <name evidence="4" type="ORF">BC343_04915</name>
</gene>
<sequence length="154" mass="16849">MQKQHENYMQQCLRLAKIALAAGDPPVGALLVFNNEVIGKGVEAGRSTGDVINHAEIVAVRNAVDNGYAEKLHLATMYTTHEPCIMCSYVIRHHNIPQIVYGTSVPLVGGATSQFNVLSTQDVPKWGNKPTIVSGVYQAECDLLSDEFRKARNL</sequence>
<keyword evidence="1" id="KW-0479">Metal-binding</keyword>